<dbReference type="RefSeq" id="WP_014405398.1">
    <property type="nucleotide sequence ID" value="NC_017034.1"/>
</dbReference>
<protein>
    <submittedName>
        <fullName evidence="1">Uncharacterized protein</fullName>
    </submittedName>
</protein>
<dbReference type="EMBL" id="CP003243">
    <property type="protein sequence ID" value="AFC99559.1"/>
    <property type="molecule type" value="Genomic_DNA"/>
</dbReference>
<dbReference type="AlphaFoldDB" id="H8I9E1"/>
<evidence type="ECO:0000313" key="2">
    <source>
        <dbReference type="Proteomes" id="UP000005233"/>
    </source>
</evidence>
<dbReference type="KEGG" id="mez:Mtc_0798"/>
<dbReference type="STRING" id="1041930.Mtc_0798"/>
<dbReference type="GeneID" id="11970693"/>
<organism evidence="1 2">
    <name type="scientific">Methanocella conradii (strain DSM 24694 / JCM 17849 / CGMCC 1.5162 / HZ254)</name>
    <dbReference type="NCBI Taxonomy" id="1041930"/>
    <lineage>
        <taxon>Archaea</taxon>
        <taxon>Methanobacteriati</taxon>
        <taxon>Methanobacteriota</taxon>
        <taxon>Stenosarchaea group</taxon>
        <taxon>Methanomicrobia</taxon>
        <taxon>Methanocellales</taxon>
        <taxon>Methanocellaceae</taxon>
        <taxon>Methanocella</taxon>
    </lineage>
</organism>
<dbReference type="Proteomes" id="UP000005233">
    <property type="component" value="Chromosome"/>
</dbReference>
<evidence type="ECO:0000313" key="1">
    <source>
        <dbReference type="EMBL" id="AFC99559.1"/>
    </source>
</evidence>
<keyword evidence="2" id="KW-1185">Reference proteome</keyword>
<gene>
    <name evidence="1" type="ordered locus">Mtc_0798</name>
</gene>
<name>H8I9E1_METCZ</name>
<reference evidence="1 2" key="1">
    <citation type="journal article" date="2012" name="J. Bacteriol.">
        <title>Complete genome sequence of a thermophilic methanogen, Methanocella conradii HZ254, isolated from Chinese rice field soil.</title>
        <authorList>
            <person name="Lu Z."/>
            <person name="Lu Y."/>
        </authorList>
    </citation>
    <scope>NUCLEOTIDE SEQUENCE [LARGE SCALE GENOMIC DNA]</scope>
    <source>
        <strain evidence="2">DSM 24694 / JCM 17849 / CGMCC 1.5162 / HZ254</strain>
    </source>
</reference>
<dbReference type="eggNOG" id="arCOG03480">
    <property type="taxonomic scope" value="Archaea"/>
</dbReference>
<proteinExistence type="predicted"/>
<accession>H8I9E1</accession>
<sequence length="212" mass="22056">MKVLVILALGLTLILAVTGAASPGTGTLATGDKGIKNIDEAYHVVKVTGIRNESCTFDIMSVAVKGKDGKVAIMSFSKPISAEYFFSTGKVALSMKEKAPGAYPKPVIVNYENATVNVAGASAVLAIKSLAVLRHDRNETDVQFSGLSAYLPDGKVKSYTFTPPVKLAHTKANMTATISGNPAFTEGLKEALKGGGTFPANAPAVPLKKIDA</sequence>
<dbReference type="HOGENOM" id="CLU_1297485_0_0_2"/>